<feature type="transmembrane region" description="Helical" evidence="1">
    <location>
        <begin position="49"/>
        <end position="71"/>
    </location>
</feature>
<reference evidence="2" key="1">
    <citation type="submission" date="2021-10" db="EMBL/GenBank/DDBJ databases">
        <title>Novel species in genus Arthrobacter.</title>
        <authorList>
            <person name="Liu Y."/>
        </authorList>
    </citation>
    <scope>NUCLEOTIDE SEQUENCE</scope>
    <source>
        <strain evidence="2">Zg-Y453</strain>
    </source>
</reference>
<dbReference type="Proteomes" id="UP001139158">
    <property type="component" value="Unassembled WGS sequence"/>
</dbReference>
<gene>
    <name evidence="2" type="ORF">LJ757_05980</name>
</gene>
<sequence length="170" mass="18171">MQSIRNGQTPSASSPGRGISRKMATIGTTVMVFVFIVAVIFAANENDVVGWLVVIISLGWLLLFAFVVFSIRGAARKAGAKIAEAQDSLNRAAGGAPSVQVMDEATTIRDQKLDHSFKIIQVQSKVIRDNLGSDSDQVARALETIEITAHNARGMMKKDDSGPVEGTLVD</sequence>
<comment type="caution">
    <text evidence="2">The sequence shown here is derived from an EMBL/GenBank/DDBJ whole genome shotgun (WGS) entry which is preliminary data.</text>
</comment>
<keyword evidence="1" id="KW-0812">Transmembrane</keyword>
<organism evidence="2 3">
    <name type="scientific">Arthrobacter caoxuetaonis</name>
    <dbReference type="NCBI Taxonomy" id="2886935"/>
    <lineage>
        <taxon>Bacteria</taxon>
        <taxon>Bacillati</taxon>
        <taxon>Actinomycetota</taxon>
        <taxon>Actinomycetes</taxon>
        <taxon>Micrococcales</taxon>
        <taxon>Micrococcaceae</taxon>
        <taxon>Arthrobacter</taxon>
    </lineage>
</organism>
<feature type="transmembrane region" description="Helical" evidence="1">
    <location>
        <begin position="23"/>
        <end position="43"/>
    </location>
</feature>
<protein>
    <submittedName>
        <fullName evidence="2">Uncharacterized protein</fullName>
    </submittedName>
</protein>
<dbReference type="RefSeq" id="WP_227895207.1">
    <property type="nucleotide sequence ID" value="NZ_CP099466.1"/>
</dbReference>
<accession>A0A9X1ME84</accession>
<keyword evidence="3" id="KW-1185">Reference proteome</keyword>
<keyword evidence="1" id="KW-0472">Membrane</keyword>
<dbReference type="EMBL" id="JAJFZV010000004">
    <property type="protein sequence ID" value="MCC3297352.1"/>
    <property type="molecule type" value="Genomic_DNA"/>
</dbReference>
<dbReference type="AlphaFoldDB" id="A0A9X1ME84"/>
<proteinExistence type="predicted"/>
<keyword evidence="1" id="KW-1133">Transmembrane helix</keyword>
<name>A0A9X1ME84_9MICC</name>
<evidence type="ECO:0000313" key="2">
    <source>
        <dbReference type="EMBL" id="MCC3297352.1"/>
    </source>
</evidence>
<evidence type="ECO:0000256" key="1">
    <source>
        <dbReference type="SAM" id="Phobius"/>
    </source>
</evidence>
<evidence type="ECO:0000313" key="3">
    <source>
        <dbReference type="Proteomes" id="UP001139158"/>
    </source>
</evidence>